<proteinExistence type="predicted"/>
<dbReference type="EMBL" id="BKCP01009292">
    <property type="protein sequence ID" value="GER50462.1"/>
    <property type="molecule type" value="Genomic_DNA"/>
</dbReference>
<gene>
    <name evidence="1" type="ORF">STAS_27766</name>
</gene>
<evidence type="ECO:0000313" key="2">
    <source>
        <dbReference type="Proteomes" id="UP000325081"/>
    </source>
</evidence>
<protein>
    <submittedName>
        <fullName evidence="1">GLU-ADT subunit B</fullName>
    </submittedName>
</protein>
<dbReference type="AlphaFoldDB" id="A0A5A7QZE9"/>
<dbReference type="Proteomes" id="UP000325081">
    <property type="component" value="Unassembled WGS sequence"/>
</dbReference>
<comment type="caution">
    <text evidence="1">The sequence shown here is derived from an EMBL/GenBank/DDBJ whole genome shotgun (WGS) entry which is preliminary data.</text>
</comment>
<accession>A0A5A7QZE9</accession>
<evidence type="ECO:0000313" key="1">
    <source>
        <dbReference type="EMBL" id="GER50462.1"/>
    </source>
</evidence>
<sequence>MRGNPVKPFKFRIPSNTDPSRHPFMNPTQNLVMIQEKKCLEGSVVEGIRNLNCSKIPSHESEGLQKFDDAEITIQDDDFIKISRTSHYTSMISWEALGPKRIIDALKLINDENVGKACEIFMVNPLPRHEYDDAVVGKDTEMDIIT</sequence>
<keyword evidence="2" id="KW-1185">Reference proteome</keyword>
<organism evidence="1 2">
    <name type="scientific">Striga asiatica</name>
    <name type="common">Asiatic witchweed</name>
    <name type="synonym">Buchnera asiatica</name>
    <dbReference type="NCBI Taxonomy" id="4170"/>
    <lineage>
        <taxon>Eukaryota</taxon>
        <taxon>Viridiplantae</taxon>
        <taxon>Streptophyta</taxon>
        <taxon>Embryophyta</taxon>
        <taxon>Tracheophyta</taxon>
        <taxon>Spermatophyta</taxon>
        <taxon>Magnoliopsida</taxon>
        <taxon>eudicotyledons</taxon>
        <taxon>Gunneridae</taxon>
        <taxon>Pentapetalae</taxon>
        <taxon>asterids</taxon>
        <taxon>lamiids</taxon>
        <taxon>Lamiales</taxon>
        <taxon>Orobanchaceae</taxon>
        <taxon>Buchnereae</taxon>
        <taxon>Striga</taxon>
    </lineage>
</organism>
<name>A0A5A7QZE9_STRAF</name>
<reference evidence="2" key="1">
    <citation type="journal article" date="2019" name="Curr. Biol.">
        <title>Genome Sequence of Striga asiatica Provides Insight into the Evolution of Plant Parasitism.</title>
        <authorList>
            <person name="Yoshida S."/>
            <person name="Kim S."/>
            <person name="Wafula E.K."/>
            <person name="Tanskanen J."/>
            <person name="Kim Y.M."/>
            <person name="Honaas L."/>
            <person name="Yang Z."/>
            <person name="Spallek T."/>
            <person name="Conn C.E."/>
            <person name="Ichihashi Y."/>
            <person name="Cheong K."/>
            <person name="Cui S."/>
            <person name="Der J.P."/>
            <person name="Gundlach H."/>
            <person name="Jiao Y."/>
            <person name="Hori C."/>
            <person name="Ishida J.K."/>
            <person name="Kasahara H."/>
            <person name="Kiba T."/>
            <person name="Kim M.S."/>
            <person name="Koo N."/>
            <person name="Laohavisit A."/>
            <person name="Lee Y.H."/>
            <person name="Lumba S."/>
            <person name="McCourt P."/>
            <person name="Mortimer J.C."/>
            <person name="Mutuku J.M."/>
            <person name="Nomura T."/>
            <person name="Sasaki-Sekimoto Y."/>
            <person name="Seto Y."/>
            <person name="Wang Y."/>
            <person name="Wakatake T."/>
            <person name="Sakakibara H."/>
            <person name="Demura T."/>
            <person name="Yamaguchi S."/>
            <person name="Yoneyama K."/>
            <person name="Manabe R.I."/>
            <person name="Nelson D.C."/>
            <person name="Schulman A.H."/>
            <person name="Timko M.P."/>
            <person name="dePamphilis C.W."/>
            <person name="Choi D."/>
            <person name="Shirasu K."/>
        </authorList>
    </citation>
    <scope>NUCLEOTIDE SEQUENCE [LARGE SCALE GENOMIC DNA]</scope>
    <source>
        <strain evidence="2">cv. UVA1</strain>
    </source>
</reference>